<keyword evidence="4" id="KW-1185">Reference proteome</keyword>
<keyword evidence="2" id="KW-0175">Coiled coil</keyword>
<accession>A0A255G5A7</accession>
<dbReference type="GO" id="GO:0005886">
    <property type="term" value="C:plasma membrane"/>
    <property type="evidence" value="ECO:0007669"/>
    <property type="project" value="TreeGrafter"/>
</dbReference>
<dbReference type="EMBL" id="NMVO01000016">
    <property type="protein sequence ID" value="OYO10751.1"/>
    <property type="molecule type" value="Genomic_DNA"/>
</dbReference>
<comment type="similarity">
    <text evidence="1">Belongs to the UPF0749 family.</text>
</comment>
<dbReference type="Pfam" id="PF05949">
    <property type="entry name" value="DUF881"/>
    <property type="match status" value="1"/>
</dbReference>
<evidence type="ECO:0000313" key="3">
    <source>
        <dbReference type="EMBL" id="OYO10751.1"/>
    </source>
</evidence>
<dbReference type="OrthoDB" id="3211287at2"/>
<dbReference type="Proteomes" id="UP000215896">
    <property type="component" value="Unassembled WGS sequence"/>
</dbReference>
<sequence>MAVVMQIRAQRTDDTYATARRADLVQLVDGLGQESRRLEAEVNDLERSRRDLTSGADSQRVARDEARRRLDALQVLSGTAPAEGPGVLITITDPNQKVTVGVVLDAIEEMRDAGAEVIEVNDRIRLVASSSITGNPGALQIDGQPVTMPLTLKVIGEPNALDEAARFRGGLASEITSAQIGGQITIERQDRLQVRSLHVPQPHQYAQPAR</sequence>
<organism evidence="3 4">
    <name type="scientific">Enemella evansiae</name>
    <dbReference type="NCBI Taxonomy" id="2016499"/>
    <lineage>
        <taxon>Bacteria</taxon>
        <taxon>Bacillati</taxon>
        <taxon>Actinomycetota</taxon>
        <taxon>Actinomycetes</taxon>
        <taxon>Propionibacteriales</taxon>
        <taxon>Propionibacteriaceae</taxon>
        <taxon>Enemella</taxon>
    </lineage>
</organism>
<evidence type="ECO:0000256" key="1">
    <source>
        <dbReference type="ARBA" id="ARBA00009108"/>
    </source>
</evidence>
<feature type="coiled-coil region" evidence="2">
    <location>
        <begin position="28"/>
        <end position="55"/>
    </location>
</feature>
<dbReference type="PANTHER" id="PTHR37313">
    <property type="entry name" value="UPF0749 PROTEIN RV1825"/>
    <property type="match status" value="1"/>
</dbReference>
<dbReference type="PANTHER" id="PTHR37313:SF2">
    <property type="entry name" value="UPF0749 PROTEIN YLXX"/>
    <property type="match status" value="1"/>
</dbReference>
<evidence type="ECO:0000256" key="2">
    <source>
        <dbReference type="SAM" id="Coils"/>
    </source>
</evidence>
<name>A0A255G5A7_9ACTN</name>
<dbReference type="InterPro" id="IPR010273">
    <property type="entry name" value="DUF881"/>
</dbReference>
<dbReference type="Gene3D" id="3.30.70.1880">
    <property type="entry name" value="Protein of unknown function DUF881"/>
    <property type="match status" value="1"/>
</dbReference>
<comment type="caution">
    <text evidence="3">The sequence shown here is derived from an EMBL/GenBank/DDBJ whole genome shotgun (WGS) entry which is preliminary data.</text>
</comment>
<proteinExistence type="inferred from homology"/>
<evidence type="ECO:0008006" key="5">
    <source>
        <dbReference type="Google" id="ProtNLM"/>
    </source>
</evidence>
<evidence type="ECO:0000313" key="4">
    <source>
        <dbReference type="Proteomes" id="UP000215896"/>
    </source>
</evidence>
<reference evidence="3 4" key="1">
    <citation type="submission" date="2017-07" db="EMBL/GenBank/DDBJ databases">
        <title>Draft whole genome sequences of clinical Proprionibacteriaceae strains.</title>
        <authorList>
            <person name="Bernier A.-M."/>
            <person name="Bernard K."/>
            <person name="Domingo M.-C."/>
        </authorList>
    </citation>
    <scope>NUCLEOTIDE SEQUENCE [LARGE SCALE GENOMIC DNA]</scope>
    <source>
        <strain evidence="3 4">NML 030167</strain>
    </source>
</reference>
<dbReference type="AlphaFoldDB" id="A0A255G5A7"/>
<protein>
    <recommendedName>
        <fullName evidence="5">DUF881 domain-containing protein</fullName>
    </recommendedName>
</protein>
<gene>
    <name evidence="3" type="ORF">CGZ94_16020</name>
</gene>